<protein>
    <submittedName>
        <fullName evidence="3">Uncharacterized protein</fullName>
    </submittedName>
</protein>
<evidence type="ECO:0000313" key="3">
    <source>
        <dbReference type="EMBL" id="THV23220.1"/>
    </source>
</evidence>
<sequence>MRYTLSTIAFVALAASAGTAAASSIEEVHGKPLRQPSIVTVSCHFCPPPVERRKSDYQVPTVNQSGELAEVIEEDGARKLKRIDNLMGGSPVLFISSAEGWETRGSSIIASATGAPNQIDTNATAAVVDGSEGSDAASQATVQGLSD</sequence>
<dbReference type="EMBL" id="STGV01000003">
    <property type="protein sequence ID" value="THV23220.1"/>
    <property type="molecule type" value="Genomic_DNA"/>
</dbReference>
<reference evidence="3 4" key="1">
    <citation type="submission" date="2019-04" db="EMBL/GenBank/DDBJ databases">
        <title>Genome sequence of strain shin9-1.</title>
        <authorList>
            <person name="Gao J."/>
            <person name="Sun J."/>
        </authorList>
    </citation>
    <scope>NUCLEOTIDE SEQUENCE [LARGE SCALE GENOMIC DNA]</scope>
    <source>
        <strain evidence="4">shin9-1</strain>
    </source>
</reference>
<evidence type="ECO:0000313" key="4">
    <source>
        <dbReference type="Proteomes" id="UP000308828"/>
    </source>
</evidence>
<evidence type="ECO:0000256" key="1">
    <source>
        <dbReference type="SAM" id="MobiDB-lite"/>
    </source>
</evidence>
<feature type="region of interest" description="Disordered" evidence="1">
    <location>
        <begin position="128"/>
        <end position="147"/>
    </location>
</feature>
<dbReference type="InterPro" id="IPR049748">
    <property type="entry name" value="HPE1-like_N_CxxC"/>
</dbReference>
<proteinExistence type="predicted"/>
<evidence type="ECO:0000256" key="2">
    <source>
        <dbReference type="SAM" id="SignalP"/>
    </source>
</evidence>
<keyword evidence="2" id="KW-0732">Signal</keyword>
<dbReference type="RefSeq" id="WP_136598662.1">
    <property type="nucleotide sequence ID" value="NZ_STGV01000003.1"/>
</dbReference>
<accession>A0A4S8NZN5</accession>
<dbReference type="Proteomes" id="UP000308828">
    <property type="component" value="Unassembled WGS sequence"/>
</dbReference>
<feature type="chain" id="PRO_5020944717" evidence="2">
    <location>
        <begin position="23"/>
        <end position="147"/>
    </location>
</feature>
<gene>
    <name evidence="3" type="ORF">FAA97_11475</name>
</gene>
<organism evidence="3 4">
    <name type="scientific">Peteryoungia ipomoeae</name>
    <dbReference type="NCBI Taxonomy" id="1210932"/>
    <lineage>
        <taxon>Bacteria</taxon>
        <taxon>Pseudomonadati</taxon>
        <taxon>Pseudomonadota</taxon>
        <taxon>Alphaproteobacteria</taxon>
        <taxon>Hyphomicrobiales</taxon>
        <taxon>Rhizobiaceae</taxon>
        <taxon>Peteryoungia</taxon>
    </lineage>
</organism>
<comment type="caution">
    <text evidence="3">The sequence shown here is derived from an EMBL/GenBank/DDBJ whole genome shotgun (WGS) entry which is preliminary data.</text>
</comment>
<dbReference type="NCBIfam" id="NF041110">
    <property type="entry name" value="HPE1_fam_CxxC"/>
    <property type="match status" value="1"/>
</dbReference>
<name>A0A4S8NZN5_9HYPH</name>
<dbReference type="OrthoDB" id="8283437at2"/>
<keyword evidence="4" id="KW-1185">Reference proteome</keyword>
<dbReference type="AlphaFoldDB" id="A0A4S8NZN5"/>
<feature type="signal peptide" evidence="2">
    <location>
        <begin position="1"/>
        <end position="22"/>
    </location>
</feature>
<feature type="compositionally biased region" description="Polar residues" evidence="1">
    <location>
        <begin position="136"/>
        <end position="147"/>
    </location>
</feature>